<dbReference type="EMBL" id="JAENHM010000069">
    <property type="protein sequence ID" value="MBK1840729.1"/>
    <property type="molecule type" value="Genomic_DNA"/>
</dbReference>
<dbReference type="Gene3D" id="3.40.50.2000">
    <property type="entry name" value="Glycogen Phosphorylase B"/>
    <property type="match status" value="1"/>
</dbReference>
<evidence type="ECO:0000313" key="2">
    <source>
        <dbReference type="Proteomes" id="UP000652760"/>
    </source>
</evidence>
<reference evidence="2" key="1">
    <citation type="submission" date="2021-01" db="EMBL/GenBank/DDBJ databases">
        <title>Genome public.</title>
        <authorList>
            <person name="Liu C."/>
            <person name="Sun Q."/>
        </authorList>
    </citation>
    <scope>NUCLEOTIDE SEQUENCE [LARGE SCALE GENOMIC DNA]</scope>
    <source>
        <strain evidence="2">YIM B02556</strain>
    </source>
</reference>
<comment type="caution">
    <text evidence="1">The sequence shown here is derived from an EMBL/GenBank/DDBJ whole genome shotgun (WGS) entry which is preliminary data.</text>
</comment>
<dbReference type="Gene3D" id="1.25.40.10">
    <property type="entry name" value="Tetratricopeptide repeat domain"/>
    <property type="match status" value="1"/>
</dbReference>
<gene>
    <name evidence="1" type="ORF">JHL17_25315</name>
</gene>
<organism evidence="1 2">
    <name type="scientific">Azospirillum endophyticum</name>
    <dbReference type="NCBI Taxonomy" id="2800326"/>
    <lineage>
        <taxon>Bacteria</taxon>
        <taxon>Pseudomonadati</taxon>
        <taxon>Pseudomonadota</taxon>
        <taxon>Alphaproteobacteria</taxon>
        <taxon>Rhodospirillales</taxon>
        <taxon>Azospirillaceae</taxon>
        <taxon>Azospirillum</taxon>
    </lineage>
</organism>
<proteinExistence type="predicted"/>
<dbReference type="InterPro" id="IPR011990">
    <property type="entry name" value="TPR-like_helical_dom_sf"/>
</dbReference>
<dbReference type="RefSeq" id="WP_200197458.1">
    <property type="nucleotide sequence ID" value="NZ_JAENHM010000069.1"/>
</dbReference>
<name>A0ABS1FBD3_9PROT</name>
<evidence type="ECO:0008006" key="3">
    <source>
        <dbReference type="Google" id="ProtNLM"/>
    </source>
</evidence>
<evidence type="ECO:0000313" key="1">
    <source>
        <dbReference type="EMBL" id="MBK1840729.1"/>
    </source>
</evidence>
<protein>
    <recommendedName>
        <fullName evidence="3">Glycosyltransferase family 9 (Heptosyltransferase)</fullName>
    </recommendedName>
</protein>
<dbReference type="SUPFAM" id="SSF53756">
    <property type="entry name" value="UDP-Glycosyltransferase/glycogen phosphorylase"/>
    <property type="match status" value="1"/>
</dbReference>
<dbReference type="Proteomes" id="UP000652760">
    <property type="component" value="Unassembled WGS sequence"/>
</dbReference>
<sequence>MTMPVSANLRSVPLATLDEALRAALRGDTARLHELCSLHPDSADFRHLAELSAAGRVALASPHHALERAWEHHGGERLLLARVAYQTALAVAPANREALSGLGILRMRFNDIPGSLTALTRAANLLGPTLQAADLHQTDRELEIRFGILAARALSTLADMINTAADVATVLSRLALPFRHAAGFYRELGMLVARRAVERMKEGDPIQAVALGRLSVILEPGLPEAYSNLGYASEMAGCYPQAYRPYLRGALANTDPSRRAYAYLMLKHLCFRLGLWDQFADLLPHKRNYGPLTWWNTLHPAPLWDGALKPGTSILIYAESGFGDVIQCIRYADYFQAHGMEVHVACDRRLVSLCRLVPGVTTVQAPPCRIGNVDWRVWSFDLFYMIERDPVRTFKAEGYLDLARGPEVGPVLERRPGELLVGIKWTTTDPAKDLPLDAFARLRVHPGIRFVSLQPEPPPAASILTVERPLDGFFGDAEDSFLATAQVIGQLDLVITADSVITHLAGALGVETWVALKAVPDWRWMVERDDSPLYDSLTLFRQPLGETSWDSVFDALEAVMRQRLVAEA</sequence>
<accession>A0ABS1FBD3</accession>
<dbReference type="SUPFAM" id="SSF48452">
    <property type="entry name" value="TPR-like"/>
    <property type="match status" value="1"/>
</dbReference>
<keyword evidence="2" id="KW-1185">Reference proteome</keyword>